<protein>
    <recommendedName>
        <fullName evidence="1">DUF8180 domain-containing protein</fullName>
    </recommendedName>
</protein>
<dbReference type="EMBL" id="FNRK01000002">
    <property type="protein sequence ID" value="SDZ99272.1"/>
    <property type="molecule type" value="Genomic_DNA"/>
</dbReference>
<evidence type="ECO:0000313" key="3">
    <source>
        <dbReference type="Proteomes" id="UP000199394"/>
    </source>
</evidence>
<keyword evidence="3" id="KW-1185">Reference proteome</keyword>
<dbReference type="AlphaFoldDB" id="A0A1H3XL00"/>
<reference evidence="2 3" key="1">
    <citation type="submission" date="2016-10" db="EMBL/GenBank/DDBJ databases">
        <authorList>
            <person name="de Groot N.N."/>
        </authorList>
    </citation>
    <scope>NUCLEOTIDE SEQUENCE [LARGE SCALE GENOMIC DNA]</scope>
    <source>
        <strain evidence="2 3">SR12</strain>
    </source>
</reference>
<proteinExistence type="predicted"/>
<dbReference type="RefSeq" id="WP_090304401.1">
    <property type="nucleotide sequence ID" value="NZ_FNRK01000002.1"/>
</dbReference>
<sequence length="71" mass="8126">MKPGDQELFKVLITHWINHLEDHRAEYVVWSERVAGKYPEVSAEINGAWEIMKAAEGRLMAAKVAFDKDQA</sequence>
<accession>A0A1H3XL00</accession>
<evidence type="ECO:0000313" key="2">
    <source>
        <dbReference type="EMBL" id="SDZ99272.1"/>
    </source>
</evidence>
<dbReference type="Pfam" id="PF26551">
    <property type="entry name" value="DUF8180"/>
    <property type="match status" value="1"/>
</dbReference>
<dbReference type="InterPro" id="IPR058493">
    <property type="entry name" value="DUF8180"/>
</dbReference>
<name>A0A1H3XL00_9FIRM</name>
<gene>
    <name evidence="2" type="ORF">SAMN04515656_10279</name>
</gene>
<organism evidence="2 3">
    <name type="scientific">Eubacterium aggregans</name>
    <dbReference type="NCBI Taxonomy" id="81409"/>
    <lineage>
        <taxon>Bacteria</taxon>
        <taxon>Bacillati</taxon>
        <taxon>Bacillota</taxon>
        <taxon>Clostridia</taxon>
        <taxon>Eubacteriales</taxon>
        <taxon>Eubacteriaceae</taxon>
        <taxon>Eubacterium</taxon>
    </lineage>
</organism>
<dbReference type="OrthoDB" id="1779770at2"/>
<feature type="domain" description="DUF8180" evidence="1">
    <location>
        <begin position="10"/>
        <end position="63"/>
    </location>
</feature>
<evidence type="ECO:0000259" key="1">
    <source>
        <dbReference type="Pfam" id="PF26551"/>
    </source>
</evidence>
<dbReference type="Proteomes" id="UP000199394">
    <property type="component" value="Unassembled WGS sequence"/>
</dbReference>
<dbReference type="STRING" id="81409.SAMN04515656_10279"/>